<protein>
    <recommendedName>
        <fullName evidence="3">F-box domain-containing protein</fullName>
    </recommendedName>
</protein>
<gene>
    <name evidence="1" type="ORF">CAEBREN_13836</name>
</gene>
<proteinExistence type="predicted"/>
<dbReference type="EMBL" id="GL380136">
    <property type="protein sequence ID" value="EGT47930.1"/>
    <property type="molecule type" value="Genomic_DNA"/>
</dbReference>
<evidence type="ECO:0000313" key="1">
    <source>
        <dbReference type="EMBL" id="EGT47930.1"/>
    </source>
</evidence>
<organism evidence="2">
    <name type="scientific">Caenorhabditis brenneri</name>
    <name type="common">Nematode worm</name>
    <dbReference type="NCBI Taxonomy" id="135651"/>
    <lineage>
        <taxon>Eukaryota</taxon>
        <taxon>Metazoa</taxon>
        <taxon>Ecdysozoa</taxon>
        <taxon>Nematoda</taxon>
        <taxon>Chromadorea</taxon>
        <taxon>Rhabditida</taxon>
        <taxon>Rhabditina</taxon>
        <taxon>Rhabditomorpha</taxon>
        <taxon>Rhabditoidea</taxon>
        <taxon>Rhabditidae</taxon>
        <taxon>Peloderinae</taxon>
        <taxon>Caenorhabditis</taxon>
    </lineage>
</organism>
<name>G0P8M0_CAEBE</name>
<reference evidence="2" key="1">
    <citation type="submission" date="2011-07" db="EMBL/GenBank/DDBJ databases">
        <authorList>
            <consortium name="Caenorhabditis brenneri Sequencing and Analysis Consortium"/>
            <person name="Wilson R.K."/>
        </authorList>
    </citation>
    <scope>NUCLEOTIDE SEQUENCE [LARGE SCALE GENOMIC DNA]</scope>
    <source>
        <strain evidence="2">PB2801</strain>
    </source>
</reference>
<evidence type="ECO:0008006" key="3">
    <source>
        <dbReference type="Google" id="ProtNLM"/>
    </source>
</evidence>
<sequence length="405" mass="46369">MDPLNVFPNQRELLCAIPVGGGGRNEIKDPSPLEPRTFGSRFVNLPDIAFEQCLDFLPVSEQILLSVFEDSMREKIRNLRRNDVVIDVVLGSNMACVQLTTKKAKGEVYLVKGSDYSRGPYGAVFGDGESEENIRMFSIHQEQFELKGESVRVFHCHQVCNDIKFFVEHLESVFHGELNSVRLDVQYGESCSRINPKLRECKKIMIPPTVSKDTFNEFAGEFRAETMVSRAPHMEGFRPTQVIRKDTYDDSGYAIQMKDLDLLECRVISFCQSQFGAVHYNQIIKNWINGSYGKTEVLVFWVCDWDVDYRRRLRTDPVVVMHGIEHSAVGKTALQRIIENAANSRKVQRSDGRFAVITTEGLQNGRMFHFRLIVLNDNGLEPECSIAEEYIAPFDWPIKVREPHF</sequence>
<dbReference type="HOGENOM" id="CLU_680130_0_0_1"/>
<dbReference type="PANTHER" id="PTHR21503">
    <property type="entry name" value="F-BOX-CONTAINING HYPOTHETICAL PROTEIN C.ELEGANS"/>
    <property type="match status" value="1"/>
</dbReference>
<accession>G0P8M0</accession>
<dbReference type="PANTHER" id="PTHR21503:SF8">
    <property type="entry name" value="F-BOX ASSOCIATED DOMAIN-CONTAINING PROTEIN-RELATED"/>
    <property type="match status" value="1"/>
</dbReference>
<dbReference type="Proteomes" id="UP000008068">
    <property type="component" value="Unassembled WGS sequence"/>
</dbReference>
<dbReference type="InParanoid" id="G0P8M0"/>
<dbReference type="AlphaFoldDB" id="G0P8M0"/>
<keyword evidence="2" id="KW-1185">Reference proteome</keyword>
<evidence type="ECO:0000313" key="2">
    <source>
        <dbReference type="Proteomes" id="UP000008068"/>
    </source>
</evidence>
<dbReference type="OrthoDB" id="10678558at2759"/>